<reference evidence="4" key="3">
    <citation type="submission" date="2025-04" db="UniProtKB">
        <authorList>
            <consortium name="RefSeq"/>
        </authorList>
    </citation>
    <scope>IDENTIFICATION</scope>
    <source>
        <strain evidence="4">CBS 304.34</strain>
    </source>
</reference>
<keyword evidence="3" id="KW-1185">Reference proteome</keyword>
<evidence type="ECO:0000256" key="1">
    <source>
        <dbReference type="SAM" id="Phobius"/>
    </source>
</evidence>
<evidence type="ECO:0000313" key="3">
    <source>
        <dbReference type="Proteomes" id="UP000504636"/>
    </source>
</evidence>
<keyword evidence="1" id="KW-0812">Transmembrane</keyword>
<feature type="transmembrane region" description="Helical" evidence="1">
    <location>
        <begin position="86"/>
        <end position="105"/>
    </location>
</feature>
<keyword evidence="1" id="KW-1133">Transmembrane helix</keyword>
<accession>A0A6A6YA05</accession>
<dbReference type="RefSeq" id="XP_033572610.1">
    <property type="nucleotide sequence ID" value="XM_033712384.1"/>
</dbReference>
<dbReference type="EMBL" id="MU003709">
    <property type="protein sequence ID" value="KAF2805646.1"/>
    <property type="molecule type" value="Genomic_DNA"/>
</dbReference>
<reference evidence="4" key="2">
    <citation type="submission" date="2020-04" db="EMBL/GenBank/DDBJ databases">
        <authorList>
            <consortium name="NCBI Genome Project"/>
        </authorList>
    </citation>
    <scope>NUCLEOTIDE SEQUENCE</scope>
    <source>
        <strain evidence="4">CBS 304.34</strain>
    </source>
</reference>
<dbReference type="AlphaFoldDB" id="A0A6A6YA05"/>
<evidence type="ECO:0000313" key="4">
    <source>
        <dbReference type="RefSeq" id="XP_033572610.1"/>
    </source>
</evidence>
<gene>
    <name evidence="2 4" type="ORF">BDZ99DRAFT_108889</name>
</gene>
<dbReference type="Proteomes" id="UP000504636">
    <property type="component" value="Unplaced"/>
</dbReference>
<reference evidence="2 4" key="1">
    <citation type="journal article" date="2020" name="Stud. Mycol.">
        <title>101 Dothideomycetes genomes: a test case for predicting lifestyles and emergence of pathogens.</title>
        <authorList>
            <person name="Haridas S."/>
            <person name="Albert R."/>
            <person name="Binder M."/>
            <person name="Bloem J."/>
            <person name="Labutti K."/>
            <person name="Salamov A."/>
            <person name="Andreopoulos B."/>
            <person name="Baker S."/>
            <person name="Barry K."/>
            <person name="Bills G."/>
            <person name="Bluhm B."/>
            <person name="Cannon C."/>
            <person name="Castanera R."/>
            <person name="Culley D."/>
            <person name="Daum C."/>
            <person name="Ezra D."/>
            <person name="Gonzalez J."/>
            <person name="Henrissat B."/>
            <person name="Kuo A."/>
            <person name="Liang C."/>
            <person name="Lipzen A."/>
            <person name="Lutzoni F."/>
            <person name="Magnuson J."/>
            <person name="Mondo S."/>
            <person name="Nolan M."/>
            <person name="Ohm R."/>
            <person name="Pangilinan J."/>
            <person name="Park H.-J."/>
            <person name="Ramirez L."/>
            <person name="Alfaro M."/>
            <person name="Sun H."/>
            <person name="Tritt A."/>
            <person name="Yoshinaga Y."/>
            <person name="Zwiers L.-H."/>
            <person name="Turgeon B."/>
            <person name="Goodwin S."/>
            <person name="Spatafora J."/>
            <person name="Crous P."/>
            <person name="Grigoriev I."/>
        </authorList>
    </citation>
    <scope>NUCLEOTIDE SEQUENCE</scope>
    <source>
        <strain evidence="2 4">CBS 304.34</strain>
    </source>
</reference>
<feature type="transmembrane region" description="Helical" evidence="1">
    <location>
        <begin position="27"/>
        <end position="50"/>
    </location>
</feature>
<evidence type="ECO:0000313" key="2">
    <source>
        <dbReference type="EMBL" id="KAF2805646.1"/>
    </source>
</evidence>
<name>A0A6A6YA05_9PEZI</name>
<dbReference type="GeneID" id="54453277"/>
<sequence>MRVGKRPFMESQLASARELHNTTNAFCGYNLLSTLFCVYSSALIWIIGLGTPESGERRTERFLHLVCTGLLLVRKYFVLLVSMSTLLTFFLLLYRWSVGFTAYGWWNWEGRNSWIGQDTKGVRPIYLISSCYFFTCVWGSCCVSHSRWLKGPKGWIAISLSGGISYEYLTV</sequence>
<organism evidence="2">
    <name type="scientific">Mytilinidion resinicola</name>
    <dbReference type="NCBI Taxonomy" id="574789"/>
    <lineage>
        <taxon>Eukaryota</taxon>
        <taxon>Fungi</taxon>
        <taxon>Dikarya</taxon>
        <taxon>Ascomycota</taxon>
        <taxon>Pezizomycotina</taxon>
        <taxon>Dothideomycetes</taxon>
        <taxon>Pleosporomycetidae</taxon>
        <taxon>Mytilinidiales</taxon>
        <taxon>Mytilinidiaceae</taxon>
        <taxon>Mytilinidion</taxon>
    </lineage>
</organism>
<keyword evidence="1" id="KW-0472">Membrane</keyword>
<proteinExistence type="predicted"/>
<protein>
    <submittedName>
        <fullName evidence="2 4">Uncharacterized protein</fullName>
    </submittedName>
</protein>